<evidence type="ECO:0000313" key="3">
    <source>
        <dbReference type="Proteomes" id="UP001301769"/>
    </source>
</evidence>
<dbReference type="EMBL" id="MU858251">
    <property type="protein sequence ID" value="KAK4208271.1"/>
    <property type="molecule type" value="Genomic_DNA"/>
</dbReference>
<proteinExistence type="predicted"/>
<keyword evidence="1" id="KW-0732">Signal</keyword>
<sequence length="97" mass="10600">MKFTAVSLLSLLATGVVGESIIVFCKAGKEATQKAKDLVLFDGGKIFYEYNELGGFAATVTNLPTIATDPLFQLKDCTWSFDRIISIPRPVEIVKVE</sequence>
<feature type="signal peptide" evidence="1">
    <location>
        <begin position="1"/>
        <end position="18"/>
    </location>
</feature>
<name>A0AAN6XX96_9PEZI</name>
<reference evidence="2" key="1">
    <citation type="journal article" date="2023" name="Mol. Phylogenet. Evol.">
        <title>Genome-scale phylogeny and comparative genomics of the fungal order Sordariales.</title>
        <authorList>
            <person name="Hensen N."/>
            <person name="Bonometti L."/>
            <person name="Westerberg I."/>
            <person name="Brannstrom I.O."/>
            <person name="Guillou S."/>
            <person name="Cros-Aarteil S."/>
            <person name="Calhoun S."/>
            <person name="Haridas S."/>
            <person name="Kuo A."/>
            <person name="Mondo S."/>
            <person name="Pangilinan J."/>
            <person name="Riley R."/>
            <person name="LaButti K."/>
            <person name="Andreopoulos B."/>
            <person name="Lipzen A."/>
            <person name="Chen C."/>
            <person name="Yan M."/>
            <person name="Daum C."/>
            <person name="Ng V."/>
            <person name="Clum A."/>
            <person name="Steindorff A."/>
            <person name="Ohm R.A."/>
            <person name="Martin F."/>
            <person name="Silar P."/>
            <person name="Natvig D.O."/>
            <person name="Lalanne C."/>
            <person name="Gautier V."/>
            <person name="Ament-Velasquez S.L."/>
            <person name="Kruys A."/>
            <person name="Hutchinson M.I."/>
            <person name="Powell A.J."/>
            <person name="Barry K."/>
            <person name="Miller A.N."/>
            <person name="Grigoriev I.V."/>
            <person name="Debuchy R."/>
            <person name="Gladieux P."/>
            <person name="Hiltunen Thoren M."/>
            <person name="Johannesson H."/>
        </authorList>
    </citation>
    <scope>NUCLEOTIDE SEQUENCE</scope>
    <source>
        <strain evidence="2">PSN293</strain>
    </source>
</reference>
<accession>A0AAN6XX96</accession>
<gene>
    <name evidence="2" type="ORF">QBC37DRAFT_392169</name>
</gene>
<comment type="caution">
    <text evidence="2">The sequence shown here is derived from an EMBL/GenBank/DDBJ whole genome shotgun (WGS) entry which is preliminary data.</text>
</comment>
<evidence type="ECO:0000256" key="1">
    <source>
        <dbReference type="SAM" id="SignalP"/>
    </source>
</evidence>
<organism evidence="2 3">
    <name type="scientific">Rhypophila decipiens</name>
    <dbReference type="NCBI Taxonomy" id="261697"/>
    <lineage>
        <taxon>Eukaryota</taxon>
        <taxon>Fungi</taxon>
        <taxon>Dikarya</taxon>
        <taxon>Ascomycota</taxon>
        <taxon>Pezizomycotina</taxon>
        <taxon>Sordariomycetes</taxon>
        <taxon>Sordariomycetidae</taxon>
        <taxon>Sordariales</taxon>
        <taxon>Naviculisporaceae</taxon>
        <taxon>Rhypophila</taxon>
    </lineage>
</organism>
<dbReference type="Proteomes" id="UP001301769">
    <property type="component" value="Unassembled WGS sequence"/>
</dbReference>
<feature type="chain" id="PRO_5042919352" evidence="1">
    <location>
        <begin position="19"/>
        <end position="97"/>
    </location>
</feature>
<protein>
    <submittedName>
        <fullName evidence="2">Uncharacterized protein</fullName>
    </submittedName>
</protein>
<reference evidence="2" key="2">
    <citation type="submission" date="2023-05" db="EMBL/GenBank/DDBJ databases">
        <authorList>
            <consortium name="Lawrence Berkeley National Laboratory"/>
            <person name="Steindorff A."/>
            <person name="Hensen N."/>
            <person name="Bonometti L."/>
            <person name="Westerberg I."/>
            <person name="Brannstrom I.O."/>
            <person name="Guillou S."/>
            <person name="Cros-Aarteil S."/>
            <person name="Calhoun S."/>
            <person name="Haridas S."/>
            <person name="Kuo A."/>
            <person name="Mondo S."/>
            <person name="Pangilinan J."/>
            <person name="Riley R."/>
            <person name="Labutti K."/>
            <person name="Andreopoulos B."/>
            <person name="Lipzen A."/>
            <person name="Chen C."/>
            <person name="Yanf M."/>
            <person name="Daum C."/>
            <person name="Ng V."/>
            <person name="Clum A."/>
            <person name="Ohm R."/>
            <person name="Martin F."/>
            <person name="Silar P."/>
            <person name="Natvig D."/>
            <person name="Lalanne C."/>
            <person name="Gautier V."/>
            <person name="Ament-Velasquez S.L."/>
            <person name="Kruys A."/>
            <person name="Hutchinson M.I."/>
            <person name="Powell A.J."/>
            <person name="Barry K."/>
            <person name="Miller A.N."/>
            <person name="Grigoriev I.V."/>
            <person name="Debuchy R."/>
            <person name="Gladieux P."/>
            <person name="Thoren M.H."/>
            <person name="Johannesson H."/>
        </authorList>
    </citation>
    <scope>NUCLEOTIDE SEQUENCE</scope>
    <source>
        <strain evidence="2">PSN293</strain>
    </source>
</reference>
<keyword evidence="3" id="KW-1185">Reference proteome</keyword>
<evidence type="ECO:0000313" key="2">
    <source>
        <dbReference type="EMBL" id="KAK4208271.1"/>
    </source>
</evidence>
<dbReference type="AlphaFoldDB" id="A0AAN6XX96"/>